<dbReference type="Proteomes" id="UP001597343">
    <property type="component" value="Unassembled WGS sequence"/>
</dbReference>
<dbReference type="InterPro" id="IPR051332">
    <property type="entry name" value="Fosfomycin_Res_Enzymes"/>
</dbReference>
<evidence type="ECO:0000313" key="4">
    <source>
        <dbReference type="Proteomes" id="UP001597343"/>
    </source>
</evidence>
<reference evidence="4" key="1">
    <citation type="journal article" date="2019" name="Int. J. Syst. Evol. Microbiol.">
        <title>The Global Catalogue of Microorganisms (GCM) 10K type strain sequencing project: providing services to taxonomists for standard genome sequencing and annotation.</title>
        <authorList>
            <consortium name="The Broad Institute Genomics Platform"/>
            <consortium name="The Broad Institute Genome Sequencing Center for Infectious Disease"/>
            <person name="Wu L."/>
            <person name="Ma J."/>
        </authorList>
    </citation>
    <scope>NUCLEOTIDE SEQUENCE [LARGE SCALE GENOMIC DNA]</scope>
    <source>
        <strain evidence="4">CGMCC 1.13574</strain>
    </source>
</reference>
<organism evidence="3 4">
    <name type="scientific">Tumebacillus lipolyticus</name>
    <dbReference type="NCBI Taxonomy" id="1280370"/>
    <lineage>
        <taxon>Bacteria</taxon>
        <taxon>Bacillati</taxon>
        <taxon>Bacillota</taxon>
        <taxon>Bacilli</taxon>
        <taxon>Bacillales</taxon>
        <taxon>Alicyclobacillaceae</taxon>
        <taxon>Tumebacillus</taxon>
    </lineage>
</organism>
<evidence type="ECO:0000256" key="1">
    <source>
        <dbReference type="ARBA" id="ARBA00022723"/>
    </source>
</evidence>
<dbReference type="InterPro" id="IPR029068">
    <property type="entry name" value="Glyas_Bleomycin-R_OHBP_Dase"/>
</dbReference>
<keyword evidence="1" id="KW-0479">Metal-binding</keyword>
<dbReference type="Gene3D" id="3.10.180.10">
    <property type="entry name" value="2,3-Dihydroxybiphenyl 1,2-Dioxygenase, domain 1"/>
    <property type="match status" value="1"/>
</dbReference>
<dbReference type="RefSeq" id="WP_386045136.1">
    <property type="nucleotide sequence ID" value="NZ_JBHUIO010000005.1"/>
</dbReference>
<keyword evidence="4" id="KW-1185">Reference proteome</keyword>
<dbReference type="InterPro" id="IPR037523">
    <property type="entry name" value="VOC_core"/>
</dbReference>
<dbReference type="PANTHER" id="PTHR36113:SF6">
    <property type="entry name" value="FOSFOMYCIN RESISTANCE PROTEIN FOSX"/>
    <property type="match status" value="1"/>
</dbReference>
<gene>
    <name evidence="3" type="ORF">ACFSOY_07030</name>
</gene>
<dbReference type="EMBL" id="JBHUIO010000005">
    <property type="protein sequence ID" value="MFD2169747.1"/>
    <property type="molecule type" value="Genomic_DNA"/>
</dbReference>
<name>A0ABW4ZV41_9BACL</name>
<evidence type="ECO:0000313" key="3">
    <source>
        <dbReference type="EMBL" id="MFD2169747.1"/>
    </source>
</evidence>
<protein>
    <submittedName>
        <fullName evidence="3">VOC family protein</fullName>
    </submittedName>
</protein>
<dbReference type="InterPro" id="IPR004360">
    <property type="entry name" value="Glyas_Fos-R_dOase_dom"/>
</dbReference>
<accession>A0ABW4ZV41</accession>
<comment type="caution">
    <text evidence="3">The sequence shown here is derived from an EMBL/GenBank/DDBJ whole genome shotgun (WGS) entry which is preliminary data.</text>
</comment>
<proteinExistence type="predicted"/>
<feature type="domain" description="VOC" evidence="2">
    <location>
        <begin position="6"/>
        <end position="120"/>
    </location>
</feature>
<dbReference type="PANTHER" id="PTHR36113">
    <property type="entry name" value="LYASE, PUTATIVE-RELATED-RELATED"/>
    <property type="match status" value="1"/>
</dbReference>
<dbReference type="SUPFAM" id="SSF54593">
    <property type="entry name" value="Glyoxalase/Bleomycin resistance protein/Dihydroxybiphenyl dioxygenase"/>
    <property type="match status" value="1"/>
</dbReference>
<dbReference type="PROSITE" id="PS51819">
    <property type="entry name" value="VOC"/>
    <property type="match status" value="1"/>
</dbReference>
<dbReference type="Pfam" id="PF00903">
    <property type="entry name" value="Glyoxalase"/>
    <property type="match status" value="1"/>
</dbReference>
<sequence length="142" mass="16615">MFETNGLNHITIFVSDYERSLRFYTEILRMRVVHTGERYAYLESGSTWFCISGEPIGQSRPRQLEQLHLALTVAEDDFECAVQHLRDHQVRIVREPLARGVGRSVNFLDPDGIEWEFHTSNLPARMSVIRQMEQKQHSLNKK</sequence>
<evidence type="ECO:0000259" key="2">
    <source>
        <dbReference type="PROSITE" id="PS51819"/>
    </source>
</evidence>